<evidence type="ECO:0000313" key="3">
    <source>
        <dbReference type="Proteomes" id="UP001158067"/>
    </source>
</evidence>
<dbReference type="RefSeq" id="WP_283433680.1">
    <property type="nucleotide sequence ID" value="NZ_FXUG01000009.1"/>
</dbReference>
<comment type="caution">
    <text evidence="2">The sequence shown here is derived from an EMBL/GenBank/DDBJ whole genome shotgun (WGS) entry which is preliminary data.</text>
</comment>
<dbReference type="Proteomes" id="UP001158067">
    <property type="component" value="Unassembled WGS sequence"/>
</dbReference>
<gene>
    <name evidence="2" type="ORF">SAMN06265222_10994</name>
</gene>
<protein>
    <submittedName>
        <fullName evidence="2">Bifunctional DNA primase/polymerase, N-terminal</fullName>
    </submittedName>
</protein>
<organism evidence="2 3">
    <name type="scientific">Neorhodopirellula lusitana</name>
    <dbReference type="NCBI Taxonomy" id="445327"/>
    <lineage>
        <taxon>Bacteria</taxon>
        <taxon>Pseudomonadati</taxon>
        <taxon>Planctomycetota</taxon>
        <taxon>Planctomycetia</taxon>
        <taxon>Pirellulales</taxon>
        <taxon>Pirellulaceae</taxon>
        <taxon>Neorhodopirellula</taxon>
    </lineage>
</organism>
<name>A0ABY1QBE2_9BACT</name>
<evidence type="ECO:0000259" key="1">
    <source>
        <dbReference type="SMART" id="SM00943"/>
    </source>
</evidence>
<feature type="domain" description="DNA primase/polymerase bifunctional N-terminal" evidence="1">
    <location>
        <begin position="25"/>
        <end position="182"/>
    </location>
</feature>
<sequence length="409" mass="45357">MVENRNPLKKRNRDDTTTTEARRLAKLYVSLGWSLLPIRFRSKQPAEPSWKPRQTTRAAITEVETWIESGHGLGVILGDVSDCWVCRDFDDADAYHRWAAQYPDAAATMATAQTGRGFHVFVLADHAVKTIKWDDGELRSTGAYVLVAPSLHPDGGRYSWIIEPADHPPVRLADVGLDCEWLPSVDDTETTESTHDMFVVSGISVVSVTNEQHEFVMNAIAETVPAGVGHRNDGVFRFARKLLGVLGGQPSDTIAKQYAMLWYDHAKHTIGTLDPEVTVADMLHALRSVRKPDDGQSLVESAMHAARNMQRPWWVVDYDDNLPCTNLARLIVGLSRLSDGNVFYLSCRDAAKHAGFSNHKQSSRVLNHWASSGIIEIVQRGKQGPPGSKATRYRLIVDPYSPPANEGAI</sequence>
<dbReference type="Pfam" id="PF09250">
    <property type="entry name" value="Prim-Pol"/>
    <property type="match status" value="1"/>
</dbReference>
<dbReference type="Gene3D" id="3.30.720.160">
    <property type="entry name" value="Bifunctional DNA primase/polymerase, N-terminal"/>
    <property type="match status" value="1"/>
</dbReference>
<dbReference type="SUPFAM" id="SSF56747">
    <property type="entry name" value="Prim-pol domain"/>
    <property type="match status" value="1"/>
</dbReference>
<dbReference type="EMBL" id="FXUG01000009">
    <property type="protein sequence ID" value="SMP65567.1"/>
    <property type="molecule type" value="Genomic_DNA"/>
</dbReference>
<accession>A0ABY1QBE2</accession>
<keyword evidence="3" id="KW-1185">Reference proteome</keyword>
<dbReference type="SMART" id="SM00943">
    <property type="entry name" value="Prim-Pol"/>
    <property type="match status" value="1"/>
</dbReference>
<dbReference type="InterPro" id="IPR015330">
    <property type="entry name" value="DNA_primase/pol_bifunc_N"/>
</dbReference>
<reference evidence="2 3" key="1">
    <citation type="submission" date="2017-05" db="EMBL/GenBank/DDBJ databases">
        <authorList>
            <person name="Varghese N."/>
            <person name="Submissions S."/>
        </authorList>
    </citation>
    <scope>NUCLEOTIDE SEQUENCE [LARGE SCALE GENOMIC DNA]</scope>
    <source>
        <strain evidence="2 3">DSM 25457</strain>
    </source>
</reference>
<proteinExistence type="predicted"/>
<evidence type="ECO:0000313" key="2">
    <source>
        <dbReference type="EMBL" id="SMP65567.1"/>
    </source>
</evidence>